<reference evidence="1" key="1">
    <citation type="journal article" date="2020" name="Stud. Mycol.">
        <title>101 Dothideomycetes genomes: a test case for predicting lifestyles and emergence of pathogens.</title>
        <authorList>
            <person name="Haridas S."/>
            <person name="Albert R."/>
            <person name="Binder M."/>
            <person name="Bloem J."/>
            <person name="Labutti K."/>
            <person name="Salamov A."/>
            <person name="Andreopoulos B."/>
            <person name="Baker S."/>
            <person name="Barry K."/>
            <person name="Bills G."/>
            <person name="Bluhm B."/>
            <person name="Cannon C."/>
            <person name="Castanera R."/>
            <person name="Culley D."/>
            <person name="Daum C."/>
            <person name="Ezra D."/>
            <person name="Gonzalez J."/>
            <person name="Henrissat B."/>
            <person name="Kuo A."/>
            <person name="Liang C."/>
            <person name="Lipzen A."/>
            <person name="Lutzoni F."/>
            <person name="Magnuson J."/>
            <person name="Mondo S."/>
            <person name="Nolan M."/>
            <person name="Ohm R."/>
            <person name="Pangilinan J."/>
            <person name="Park H.-J."/>
            <person name="Ramirez L."/>
            <person name="Alfaro M."/>
            <person name="Sun H."/>
            <person name="Tritt A."/>
            <person name="Yoshinaga Y."/>
            <person name="Zwiers L.-H."/>
            <person name="Turgeon B."/>
            <person name="Goodwin S."/>
            <person name="Spatafora J."/>
            <person name="Crous P."/>
            <person name="Grigoriev I."/>
        </authorList>
    </citation>
    <scope>NUCLEOTIDE SEQUENCE</scope>
    <source>
        <strain evidence="1">CBS 121167</strain>
    </source>
</reference>
<dbReference type="Proteomes" id="UP000799438">
    <property type="component" value="Unassembled WGS sequence"/>
</dbReference>
<dbReference type="GeneID" id="54297165"/>
<evidence type="ECO:0008006" key="3">
    <source>
        <dbReference type="Google" id="ProtNLM"/>
    </source>
</evidence>
<accession>A0A6A6BVK8</accession>
<evidence type="ECO:0000313" key="2">
    <source>
        <dbReference type="Proteomes" id="UP000799438"/>
    </source>
</evidence>
<keyword evidence="2" id="KW-1185">Reference proteome</keyword>
<name>A0A6A6BVK8_9PEZI</name>
<dbReference type="EMBL" id="ML995475">
    <property type="protein sequence ID" value="KAF2146721.1"/>
    <property type="molecule type" value="Genomic_DNA"/>
</dbReference>
<gene>
    <name evidence="1" type="ORF">K452DRAFT_282907</name>
</gene>
<evidence type="ECO:0000313" key="1">
    <source>
        <dbReference type="EMBL" id="KAF2146721.1"/>
    </source>
</evidence>
<dbReference type="InterPro" id="IPR023213">
    <property type="entry name" value="CAT-like_dom_sf"/>
</dbReference>
<sequence length="573" mass="65258">MHEHGPDHWLARYATAYHAWRKVDVAGRPAYTRPLGLIEQSFDVDGAHFGGRADVNSSFTVEIRSTLPPDQFRARLVLAWASLRLQHVMLLATVIRDAATDSREFNVQIPKDDTEVLQNAEESITFLGDHQKDLPLDDLYRHCMNSSRIIDSEKSLSRLFVLPPTPLSHDRFRVSFFIIAAHEICDGVVVLSNWEPHFLKLFNTSEMDLRRSLSIERLPERLWKRLPQAQEDLYPLVQGNVARRRWYWAIMRILRHVRKPLPQAFANPLRHPERRAQFTPLPPTYSDVLDYSPERRPPMNSFSVGAVLSRSTTDRLERLAKSVGASVGAACFTVVGMVMMEIEEARNPSIPLDQRRPFIGSFPINPRPFFCYTGPADSCMLAFSDGIWLPFLPSSLPVEGRFKLLVRQAHRQLRMYQKRLRSDKLQGSFDPTDPARIIASSYITAIERADQKRPPHLRTGVNPQGAYPANVNFASATCGVSSVGLIRKFLAPGHYKLDDAAMDERGFAADFRMENLMTGVRARDNEFLCGSWGMDDGLHFNVSYDGNAIDEEKAMLWKRKMETLFEAPVQPKL</sequence>
<dbReference type="AlphaFoldDB" id="A0A6A6BVK8"/>
<proteinExistence type="predicted"/>
<dbReference type="Gene3D" id="3.30.559.10">
    <property type="entry name" value="Chloramphenicol acetyltransferase-like domain"/>
    <property type="match status" value="1"/>
</dbReference>
<organism evidence="1 2">
    <name type="scientific">Aplosporella prunicola CBS 121167</name>
    <dbReference type="NCBI Taxonomy" id="1176127"/>
    <lineage>
        <taxon>Eukaryota</taxon>
        <taxon>Fungi</taxon>
        <taxon>Dikarya</taxon>
        <taxon>Ascomycota</taxon>
        <taxon>Pezizomycotina</taxon>
        <taxon>Dothideomycetes</taxon>
        <taxon>Dothideomycetes incertae sedis</taxon>
        <taxon>Botryosphaeriales</taxon>
        <taxon>Aplosporellaceae</taxon>
        <taxon>Aplosporella</taxon>
    </lineage>
</organism>
<protein>
    <recommendedName>
        <fullName evidence="3">Condensation domain-containing protein</fullName>
    </recommendedName>
</protein>
<dbReference type="RefSeq" id="XP_033402430.1">
    <property type="nucleotide sequence ID" value="XM_033539669.1"/>
</dbReference>
<dbReference type="OrthoDB" id="3355480at2759"/>